<keyword evidence="2" id="KW-0472">Membrane</keyword>
<feature type="region of interest" description="Disordered" evidence="1">
    <location>
        <begin position="203"/>
        <end position="243"/>
    </location>
</feature>
<gene>
    <name evidence="4" type="ORF">FHL03_03535</name>
</gene>
<name>A0ABW9P5K9_9LACO</name>
<dbReference type="Proteomes" id="UP000436655">
    <property type="component" value="Unassembled WGS sequence"/>
</dbReference>
<dbReference type="EMBL" id="VDFN01000001">
    <property type="protein sequence ID" value="MQS44556.1"/>
    <property type="molecule type" value="Genomic_DNA"/>
</dbReference>
<dbReference type="InterPro" id="IPR016181">
    <property type="entry name" value="Acyl_CoA_acyltransferase"/>
</dbReference>
<dbReference type="Pfam" id="PF13673">
    <property type="entry name" value="Acetyltransf_10"/>
    <property type="match status" value="1"/>
</dbReference>
<dbReference type="Gene3D" id="3.40.630.30">
    <property type="match status" value="1"/>
</dbReference>
<feature type="compositionally biased region" description="Basic residues" evidence="1">
    <location>
        <begin position="220"/>
        <end position="236"/>
    </location>
</feature>
<dbReference type="PROSITE" id="PS51186">
    <property type="entry name" value="GNAT"/>
    <property type="match status" value="1"/>
</dbReference>
<evidence type="ECO:0000256" key="1">
    <source>
        <dbReference type="SAM" id="MobiDB-lite"/>
    </source>
</evidence>
<feature type="transmembrane region" description="Helical" evidence="2">
    <location>
        <begin position="183"/>
        <end position="199"/>
    </location>
</feature>
<dbReference type="InterPro" id="IPR000182">
    <property type="entry name" value="GNAT_dom"/>
</dbReference>
<comment type="caution">
    <text evidence="4">The sequence shown here is derived from an EMBL/GenBank/DDBJ whole genome shotgun (WGS) entry which is preliminary data.</text>
</comment>
<feature type="transmembrane region" description="Helical" evidence="2">
    <location>
        <begin position="152"/>
        <end position="171"/>
    </location>
</feature>
<evidence type="ECO:0000256" key="2">
    <source>
        <dbReference type="SAM" id="Phobius"/>
    </source>
</evidence>
<organism evidence="4 5">
    <name type="scientific">Companilactobacillus mishanensis</name>
    <dbReference type="NCBI Taxonomy" id="2486008"/>
    <lineage>
        <taxon>Bacteria</taxon>
        <taxon>Bacillati</taxon>
        <taxon>Bacillota</taxon>
        <taxon>Bacilli</taxon>
        <taxon>Lactobacillales</taxon>
        <taxon>Lactobacillaceae</taxon>
        <taxon>Companilactobacillus</taxon>
    </lineage>
</organism>
<dbReference type="SUPFAM" id="SSF55729">
    <property type="entry name" value="Acyl-CoA N-acyltransferases (Nat)"/>
    <property type="match status" value="1"/>
</dbReference>
<evidence type="ECO:0000313" key="4">
    <source>
        <dbReference type="EMBL" id="MQS44556.1"/>
    </source>
</evidence>
<protein>
    <submittedName>
        <fullName evidence="4">GNAT family N-acetyltransferase</fullName>
    </submittedName>
</protein>
<proteinExistence type="predicted"/>
<evidence type="ECO:0000259" key="3">
    <source>
        <dbReference type="PROSITE" id="PS51186"/>
    </source>
</evidence>
<feature type="domain" description="N-acetyltransferase" evidence="3">
    <location>
        <begin position="3"/>
        <end position="142"/>
    </location>
</feature>
<accession>A0ABW9P5K9</accession>
<evidence type="ECO:0000313" key="5">
    <source>
        <dbReference type="Proteomes" id="UP000436655"/>
    </source>
</evidence>
<keyword evidence="5" id="KW-1185">Reference proteome</keyword>
<dbReference type="RefSeq" id="WP_153494172.1">
    <property type="nucleotide sequence ID" value="NZ_VDFN01000001.1"/>
</dbReference>
<keyword evidence="2" id="KW-0812">Transmembrane</keyword>
<reference evidence="4 5" key="1">
    <citation type="journal article" date="2019" name="Syst. Appl. Microbiol.">
        <title>Polyphasic characterization of two novel Lactobacillus spp. isolated from blown salami packages: Description of Lactobacillus halodurans sp. nov. and Lactobacillus salsicarnum sp. nov.</title>
        <authorList>
            <person name="Schuster J.A."/>
            <person name="Klingl A."/>
            <person name="Vogel R.F."/>
            <person name="Ehrmann M.A."/>
        </authorList>
    </citation>
    <scope>NUCLEOTIDE SEQUENCE [LARGE SCALE GENOMIC DNA]</scope>
    <source>
        <strain evidence="4 5">TMW 1.2098</strain>
    </source>
</reference>
<sequence>MIIQTENLSENELETIANIWLQSNLSTHDFIPAKYWHDNFDSVKNQLDAANIYLAYDNDDIVGFMGMNNNYIEGIFIQEPNMHSGLGKDLIHSAKENFDQLNLSVYSKNQYAIEFYLGQGFIKISEGMDNDTEELEIEMTWSKSQLTQEKKTVIIILITLFIISGILVWYFTKKKPNTLLKNLSYGLMLVIFISAKFAIPNHNQSDNTSHESEPRSSYNNKKKSINKSSKKQHSSKRNSTSDSEDNLKYYAQAFGNQDAESIQKTIGGPYSTSTLDGNIVFNWKTKLGTMIRIDDNSTGITTVYLKDSSKPNNLGEKLYTGHTIYQKSQNSYSNYN</sequence>
<keyword evidence="2" id="KW-1133">Transmembrane helix</keyword>